<evidence type="ECO:0000313" key="2">
    <source>
        <dbReference type="EMBL" id="QQP51703.1"/>
    </source>
</evidence>
<reference evidence="3" key="1">
    <citation type="submission" date="2021-01" db="EMBL/GenBank/DDBJ databases">
        <title>Caligus Genome Assembly.</title>
        <authorList>
            <person name="Gallardo-Escarate C."/>
        </authorList>
    </citation>
    <scope>NUCLEOTIDE SEQUENCE [LARGE SCALE GENOMIC DNA]</scope>
</reference>
<gene>
    <name evidence="2" type="ORF">FKW44_013140</name>
</gene>
<evidence type="ECO:0000313" key="3">
    <source>
        <dbReference type="Proteomes" id="UP000595437"/>
    </source>
</evidence>
<sequence length="303" mass="33385">MLQSAAECISAWRTRGSFFFLGGIMVQDYYLNHLQEEGGTSPAHYSITAIVVVSSRCPTTTIYSRTMTGTTSYPPRPMSMTTASLLSSEEQGRRRELLSEMLPQSKDPLINKSVESMDADWESLISEAVKDSENKSLDLLEMALQESKATELEEDPSHFPIEPVQFTFDPLSFALSQEPLGATLDKNRTALAMKNASHMLRGSSQQLNRNINHNNVNHSRLARPMRNVVIPPPSPSYLTGAAPKTSVIKVSKGNVILQIPSSISSASQKTSNPRSLLMPKKPVSALSQPRMVKILDPKTKPLN</sequence>
<name>A0A7T8HKF6_CALRO</name>
<organism evidence="2 3">
    <name type="scientific">Caligus rogercresseyi</name>
    <name type="common">Sea louse</name>
    <dbReference type="NCBI Taxonomy" id="217165"/>
    <lineage>
        <taxon>Eukaryota</taxon>
        <taxon>Metazoa</taxon>
        <taxon>Ecdysozoa</taxon>
        <taxon>Arthropoda</taxon>
        <taxon>Crustacea</taxon>
        <taxon>Multicrustacea</taxon>
        <taxon>Hexanauplia</taxon>
        <taxon>Copepoda</taxon>
        <taxon>Siphonostomatoida</taxon>
        <taxon>Caligidae</taxon>
        <taxon>Caligus</taxon>
    </lineage>
</organism>
<accession>A0A7T8HKF6</accession>
<proteinExistence type="predicted"/>
<dbReference type="Proteomes" id="UP000595437">
    <property type="component" value="Chromosome 8"/>
</dbReference>
<feature type="compositionally biased region" description="Polar residues" evidence="1">
    <location>
        <begin position="264"/>
        <end position="274"/>
    </location>
</feature>
<dbReference type="EMBL" id="CP045897">
    <property type="protein sequence ID" value="QQP51703.1"/>
    <property type="molecule type" value="Genomic_DNA"/>
</dbReference>
<keyword evidence="3" id="KW-1185">Reference proteome</keyword>
<evidence type="ECO:0000256" key="1">
    <source>
        <dbReference type="SAM" id="MobiDB-lite"/>
    </source>
</evidence>
<dbReference type="AlphaFoldDB" id="A0A7T8HKF6"/>
<feature type="region of interest" description="Disordered" evidence="1">
    <location>
        <begin position="264"/>
        <end position="284"/>
    </location>
</feature>
<protein>
    <submittedName>
        <fullName evidence="2">Uncharacterized protein</fullName>
    </submittedName>
</protein>